<gene>
    <name evidence="1" type="ORF">CU098_006830</name>
</gene>
<reference evidence="1 2" key="1">
    <citation type="journal article" date="2018" name="G3 (Bethesda)">
        <title>Phylogenetic and Phylogenomic Definition of Rhizopus Species.</title>
        <authorList>
            <person name="Gryganskyi A.P."/>
            <person name="Golan J."/>
            <person name="Dolatabadi S."/>
            <person name="Mondo S."/>
            <person name="Robb S."/>
            <person name="Idnurm A."/>
            <person name="Muszewska A."/>
            <person name="Steczkiewicz K."/>
            <person name="Masonjones S."/>
            <person name="Liao H.L."/>
            <person name="Gajdeczka M.T."/>
            <person name="Anike F."/>
            <person name="Vuek A."/>
            <person name="Anishchenko I.M."/>
            <person name="Voigt K."/>
            <person name="de Hoog G.S."/>
            <person name="Smith M.E."/>
            <person name="Heitman J."/>
            <person name="Vilgalys R."/>
            <person name="Stajich J.E."/>
        </authorList>
    </citation>
    <scope>NUCLEOTIDE SEQUENCE [LARGE SCALE GENOMIC DNA]</scope>
    <source>
        <strain evidence="1 2">LSU 92-RS-03</strain>
    </source>
</reference>
<organism evidence="1 2">
    <name type="scientific">Rhizopus stolonifer</name>
    <name type="common">Rhizopus nigricans</name>
    <dbReference type="NCBI Taxonomy" id="4846"/>
    <lineage>
        <taxon>Eukaryota</taxon>
        <taxon>Fungi</taxon>
        <taxon>Fungi incertae sedis</taxon>
        <taxon>Mucoromycota</taxon>
        <taxon>Mucoromycotina</taxon>
        <taxon>Mucoromycetes</taxon>
        <taxon>Mucorales</taxon>
        <taxon>Mucorineae</taxon>
        <taxon>Rhizopodaceae</taxon>
        <taxon>Rhizopus</taxon>
    </lineage>
</organism>
<accession>A0A367K201</accession>
<comment type="caution">
    <text evidence="1">The sequence shown here is derived from an EMBL/GenBank/DDBJ whole genome shotgun (WGS) entry which is preliminary data.</text>
</comment>
<sequence length="80" mass="9378">MLTKRVCEHGIEYNREIKHHLQNDEISSQELDFPHRLAARAVIKEEKHKAQAMSDQDFKFAQYFKNKSHGPDELENVLAS</sequence>
<name>A0A367K201_RHIST</name>
<dbReference type="EMBL" id="PJQM01002329">
    <property type="protein sequence ID" value="RCH96272.1"/>
    <property type="molecule type" value="Genomic_DNA"/>
</dbReference>
<protein>
    <submittedName>
        <fullName evidence="1">Uncharacterized protein</fullName>
    </submittedName>
</protein>
<dbReference type="OrthoDB" id="10434781at2759"/>
<dbReference type="AlphaFoldDB" id="A0A367K201"/>
<dbReference type="Proteomes" id="UP000253551">
    <property type="component" value="Unassembled WGS sequence"/>
</dbReference>
<proteinExistence type="predicted"/>
<evidence type="ECO:0000313" key="2">
    <source>
        <dbReference type="Proteomes" id="UP000253551"/>
    </source>
</evidence>
<keyword evidence="2" id="KW-1185">Reference proteome</keyword>
<evidence type="ECO:0000313" key="1">
    <source>
        <dbReference type="EMBL" id="RCH96272.1"/>
    </source>
</evidence>